<dbReference type="RefSeq" id="WP_256406026.1">
    <property type="nucleotide sequence ID" value="NZ_CP187151.1"/>
</dbReference>
<dbReference type="InterPro" id="IPR019546">
    <property type="entry name" value="TAT_signal_bac_arc"/>
</dbReference>
<dbReference type="EMBL" id="JBHUDL010000004">
    <property type="protein sequence ID" value="MFD1632681.1"/>
    <property type="molecule type" value="Genomic_DNA"/>
</dbReference>
<accession>A0ABD6CUY4</accession>
<name>A0ABD6CUY4_9EURY</name>
<gene>
    <name evidence="1" type="ORF">ACFSBJ_02805</name>
</gene>
<evidence type="ECO:0000313" key="2">
    <source>
        <dbReference type="Proteomes" id="UP001597075"/>
    </source>
</evidence>
<keyword evidence="2" id="KW-1185">Reference proteome</keyword>
<reference evidence="1 2" key="1">
    <citation type="journal article" date="2019" name="Int. J. Syst. Evol. Microbiol.">
        <title>The Global Catalogue of Microorganisms (GCM) 10K type strain sequencing project: providing services to taxonomists for standard genome sequencing and annotation.</title>
        <authorList>
            <consortium name="The Broad Institute Genomics Platform"/>
            <consortium name="The Broad Institute Genome Sequencing Center for Infectious Disease"/>
            <person name="Wu L."/>
            <person name="Ma J."/>
        </authorList>
    </citation>
    <scope>NUCLEOTIDE SEQUENCE [LARGE SCALE GENOMIC DNA]</scope>
    <source>
        <strain evidence="1 2">CGMCC 1.10594</strain>
    </source>
</reference>
<protein>
    <submittedName>
        <fullName evidence="1">WD40/YVTN/BNR-like repeat-containing protein</fullName>
    </submittedName>
</protein>
<dbReference type="AlphaFoldDB" id="A0ABD6CUY4"/>
<dbReference type="InterPro" id="IPR006311">
    <property type="entry name" value="TAT_signal"/>
</dbReference>
<sequence length="311" mass="32228">MHETTRRTFLRGSAAAAALATVPVIGAADRVWTSEKTAVDVTLYDVETTIEGAYAVGGSGYVLERGDDAWGIAASGGPTGNGNDLYGSDVTDDGERLWFVGSSGAIGEYDVRTRGLNDHSAPNDVTNNFNDVAVTGEAGSANVYVAGDSGQIYYSFENGEAGTWDSVTPGSGSNLNAIDFHGPRSGHAVDGNKTVFVTDDGSTWEKVGIADANNNFYGVDSDAPDDLTVVGGGGTVYHWDGAEWVREDTGDGALRDVEMDGETGLAVGGAVFRRDAEGWTQEATPAGANLRGVVDGEPEVVVGASATVLER</sequence>
<proteinExistence type="predicted"/>
<evidence type="ECO:0000313" key="1">
    <source>
        <dbReference type="EMBL" id="MFD1632681.1"/>
    </source>
</evidence>
<comment type="caution">
    <text evidence="1">The sequence shown here is derived from an EMBL/GenBank/DDBJ whole genome shotgun (WGS) entry which is preliminary data.</text>
</comment>
<dbReference type="Proteomes" id="UP001597075">
    <property type="component" value="Unassembled WGS sequence"/>
</dbReference>
<dbReference type="NCBIfam" id="TIGR01409">
    <property type="entry name" value="TAT_signal_seq"/>
    <property type="match status" value="1"/>
</dbReference>
<dbReference type="Pfam" id="PF10518">
    <property type="entry name" value="TAT_signal"/>
    <property type="match status" value="1"/>
</dbReference>
<organism evidence="1 2">
    <name type="scientific">Haloplanus ruber</name>
    <dbReference type="NCBI Taxonomy" id="869892"/>
    <lineage>
        <taxon>Archaea</taxon>
        <taxon>Methanobacteriati</taxon>
        <taxon>Methanobacteriota</taxon>
        <taxon>Stenosarchaea group</taxon>
        <taxon>Halobacteria</taxon>
        <taxon>Halobacteriales</taxon>
        <taxon>Haloferacaceae</taxon>
        <taxon>Haloplanus</taxon>
    </lineage>
</organism>
<dbReference type="SUPFAM" id="SSF69322">
    <property type="entry name" value="Tricorn protease domain 2"/>
    <property type="match status" value="1"/>
</dbReference>
<dbReference type="PROSITE" id="PS51318">
    <property type="entry name" value="TAT"/>
    <property type="match status" value="1"/>
</dbReference>